<dbReference type="Gene3D" id="3.30.420.40">
    <property type="match status" value="2"/>
</dbReference>
<dbReference type="OrthoDB" id="9778513at2"/>
<dbReference type="EMBL" id="QPJT01000002">
    <property type="protein sequence ID" value="RCX20203.1"/>
    <property type="molecule type" value="Genomic_DNA"/>
</dbReference>
<comment type="caution">
    <text evidence="6">The sequence shown here is derived from an EMBL/GenBank/DDBJ whole genome shotgun (WGS) entry which is preliminary data.</text>
</comment>
<dbReference type="Proteomes" id="UP000253034">
    <property type="component" value="Unassembled WGS sequence"/>
</dbReference>
<keyword evidence="3" id="KW-0408">Iron</keyword>
<keyword evidence="7" id="KW-1185">Reference proteome</keyword>
<keyword evidence="4" id="KW-0411">Iron-sulfur</keyword>
<organism evidence="6 7">
    <name type="scientific">Anaerobacterium chartisolvens</name>
    <dbReference type="NCBI Taxonomy" id="1297424"/>
    <lineage>
        <taxon>Bacteria</taxon>
        <taxon>Bacillati</taxon>
        <taxon>Bacillota</taxon>
        <taxon>Clostridia</taxon>
        <taxon>Eubacteriales</taxon>
        <taxon>Oscillospiraceae</taxon>
        <taxon>Anaerobacterium</taxon>
    </lineage>
</organism>
<dbReference type="NCBIfam" id="TIGR00241">
    <property type="entry name" value="CoA_E_activ"/>
    <property type="match status" value="1"/>
</dbReference>
<dbReference type="InterPro" id="IPR043129">
    <property type="entry name" value="ATPase_NBD"/>
</dbReference>
<dbReference type="InterPro" id="IPR051805">
    <property type="entry name" value="Dehydratase_Activator_Redct"/>
</dbReference>
<evidence type="ECO:0000256" key="4">
    <source>
        <dbReference type="ARBA" id="ARBA00023014"/>
    </source>
</evidence>
<feature type="domain" description="ATPase BadF/BadG/BcrA/BcrD type" evidence="5">
    <location>
        <begin position="4"/>
        <end position="247"/>
    </location>
</feature>
<dbReference type="PANTHER" id="PTHR32329">
    <property type="entry name" value="BIFUNCTIONAL PROTEIN [INCLUDES 2-HYDROXYACYL-COA DEHYDRATASE (N-TER) AND ITS ACTIVATOR DOMAIN (C_TERM)-RELATED"/>
    <property type="match status" value="1"/>
</dbReference>
<protein>
    <submittedName>
        <fullName evidence="6">Putative CoA-substrate-specific enzyme activase</fullName>
    </submittedName>
</protein>
<evidence type="ECO:0000256" key="3">
    <source>
        <dbReference type="ARBA" id="ARBA00023004"/>
    </source>
</evidence>
<accession>A0A369BF82</accession>
<sequence length="258" mass="28256">MRVLGIDLGSRSVKIAIFENDMLVCKRVIDTFKFYKNYCTSVDGKLEVDFELLEVGSADRIVSTGYGRNNINVCNADIMLELKAHTYGALLQTGLKNFTLLDIGGQDSKAVLVRDGKMADMLLNDKCAASCGRYLENMAGVLGIKIEEIAKYYDNPAELSSTCAVFGESELIGRISEGIALEHLAAGVNYSLFKRVKPMIERFQGESLVVTGGVANNSALLHYIKTETSFKQVEVPREAQLNGAIGCCAYGLERALKR</sequence>
<dbReference type="CDD" id="cd24109">
    <property type="entry name" value="ASKHA_NBD_YjiL-like"/>
    <property type="match status" value="1"/>
</dbReference>
<evidence type="ECO:0000256" key="2">
    <source>
        <dbReference type="ARBA" id="ARBA00022723"/>
    </source>
</evidence>
<keyword evidence="2" id="KW-0479">Metal-binding</keyword>
<gene>
    <name evidence="6" type="ORF">DFR58_102280</name>
</gene>
<evidence type="ECO:0000259" key="5">
    <source>
        <dbReference type="Pfam" id="PF01869"/>
    </source>
</evidence>
<evidence type="ECO:0000313" key="6">
    <source>
        <dbReference type="EMBL" id="RCX20203.1"/>
    </source>
</evidence>
<dbReference type="InterPro" id="IPR002731">
    <property type="entry name" value="ATPase_BadF"/>
</dbReference>
<dbReference type="GO" id="GO:0051536">
    <property type="term" value="F:iron-sulfur cluster binding"/>
    <property type="evidence" value="ECO:0007669"/>
    <property type="project" value="UniProtKB-KW"/>
</dbReference>
<dbReference type="GO" id="GO:0046872">
    <property type="term" value="F:metal ion binding"/>
    <property type="evidence" value="ECO:0007669"/>
    <property type="project" value="UniProtKB-KW"/>
</dbReference>
<reference evidence="6 7" key="1">
    <citation type="submission" date="2018-07" db="EMBL/GenBank/DDBJ databases">
        <title>Genomic Encyclopedia of Type Strains, Phase IV (KMG-IV): sequencing the most valuable type-strain genomes for metagenomic binning, comparative biology and taxonomic classification.</title>
        <authorList>
            <person name="Goeker M."/>
        </authorList>
    </citation>
    <scope>NUCLEOTIDE SEQUENCE [LARGE SCALE GENOMIC DNA]</scope>
    <source>
        <strain evidence="6 7">DSM 27016</strain>
    </source>
</reference>
<dbReference type="InterPro" id="IPR008275">
    <property type="entry name" value="CoA_E_activase_dom"/>
</dbReference>
<dbReference type="Pfam" id="PF01869">
    <property type="entry name" value="BcrAD_BadFG"/>
    <property type="match status" value="1"/>
</dbReference>
<dbReference type="PANTHER" id="PTHR32329:SF5">
    <property type="entry name" value="ACTIVATOR OF 2-HYDROXYACYL-COA DEHYDRATASE"/>
    <property type="match status" value="1"/>
</dbReference>
<dbReference type="SUPFAM" id="SSF53067">
    <property type="entry name" value="Actin-like ATPase domain"/>
    <property type="match status" value="1"/>
</dbReference>
<evidence type="ECO:0000313" key="7">
    <source>
        <dbReference type="Proteomes" id="UP000253034"/>
    </source>
</evidence>
<comment type="cofactor">
    <cofactor evidence="1">
        <name>[4Fe-4S] cluster</name>
        <dbReference type="ChEBI" id="CHEBI:49883"/>
    </cofactor>
</comment>
<dbReference type="AlphaFoldDB" id="A0A369BF82"/>
<evidence type="ECO:0000256" key="1">
    <source>
        <dbReference type="ARBA" id="ARBA00001966"/>
    </source>
</evidence>
<proteinExistence type="predicted"/>
<dbReference type="RefSeq" id="WP_114296312.1">
    <property type="nucleotide sequence ID" value="NZ_QPJT01000002.1"/>
</dbReference>
<name>A0A369BF82_9FIRM</name>